<proteinExistence type="predicted"/>
<reference evidence="1 2" key="1">
    <citation type="submission" date="2024-02" db="EMBL/GenBank/DDBJ databases">
        <title>Chromosome-level genome assembly of the Eurasian Minnow (Phoxinus phoxinus).</title>
        <authorList>
            <person name="Oriowo T.O."/>
            <person name="Martin S."/>
            <person name="Stange M."/>
            <person name="Chrysostomakis Y."/>
            <person name="Brown T."/>
            <person name="Winkler S."/>
            <person name="Kukowka S."/>
            <person name="Myers E.W."/>
            <person name="Bohne A."/>
        </authorList>
    </citation>
    <scope>NUCLEOTIDE SEQUENCE [LARGE SCALE GENOMIC DNA]</scope>
    <source>
        <strain evidence="1">ZFMK-TIS-60720</strain>
        <tissue evidence="1">Whole Organism</tissue>
    </source>
</reference>
<accession>A0AAN9DCL8</accession>
<sequence>MAIEDHTKKNRKANLLKLVGQAVVVSPSSMTKSHMMRMWKQLLLF</sequence>
<dbReference type="Proteomes" id="UP001364617">
    <property type="component" value="Unassembled WGS sequence"/>
</dbReference>
<evidence type="ECO:0000313" key="1">
    <source>
        <dbReference type="EMBL" id="KAK7166303.1"/>
    </source>
</evidence>
<organism evidence="1 2">
    <name type="scientific">Phoxinus phoxinus</name>
    <name type="common">Eurasian minnow</name>
    <dbReference type="NCBI Taxonomy" id="58324"/>
    <lineage>
        <taxon>Eukaryota</taxon>
        <taxon>Metazoa</taxon>
        <taxon>Chordata</taxon>
        <taxon>Craniata</taxon>
        <taxon>Vertebrata</taxon>
        <taxon>Euteleostomi</taxon>
        <taxon>Actinopterygii</taxon>
        <taxon>Neopterygii</taxon>
        <taxon>Teleostei</taxon>
        <taxon>Ostariophysi</taxon>
        <taxon>Cypriniformes</taxon>
        <taxon>Leuciscidae</taxon>
        <taxon>Phoxininae</taxon>
        <taxon>Phoxinus</taxon>
    </lineage>
</organism>
<evidence type="ECO:0000313" key="2">
    <source>
        <dbReference type="Proteomes" id="UP001364617"/>
    </source>
</evidence>
<dbReference type="EMBL" id="JAYKXH010000006">
    <property type="protein sequence ID" value="KAK7166303.1"/>
    <property type="molecule type" value="Genomic_DNA"/>
</dbReference>
<protein>
    <submittedName>
        <fullName evidence="1">Uncharacterized protein</fullName>
    </submittedName>
</protein>
<keyword evidence="2" id="KW-1185">Reference proteome</keyword>
<dbReference type="AlphaFoldDB" id="A0AAN9DCL8"/>
<gene>
    <name evidence="1" type="ORF">R3I93_006163</name>
</gene>
<comment type="caution">
    <text evidence="1">The sequence shown here is derived from an EMBL/GenBank/DDBJ whole genome shotgun (WGS) entry which is preliminary data.</text>
</comment>
<name>A0AAN9DCL8_9TELE</name>